<keyword evidence="3" id="KW-0520">NAD</keyword>
<dbReference type="EMBL" id="BMIQ01000005">
    <property type="protein sequence ID" value="GGE10751.1"/>
    <property type="molecule type" value="Genomic_DNA"/>
</dbReference>
<evidence type="ECO:0000256" key="3">
    <source>
        <dbReference type="ARBA" id="ARBA00023027"/>
    </source>
</evidence>
<dbReference type="InterPro" id="IPR001509">
    <property type="entry name" value="Epimerase_deHydtase"/>
</dbReference>
<dbReference type="Proteomes" id="UP000644699">
    <property type="component" value="Unassembled WGS sequence"/>
</dbReference>
<dbReference type="InterPro" id="IPR036291">
    <property type="entry name" value="NAD(P)-bd_dom_sf"/>
</dbReference>
<gene>
    <name evidence="5" type="ORF">GCM10011390_32200</name>
</gene>
<evidence type="ECO:0000259" key="4">
    <source>
        <dbReference type="Pfam" id="PF01370"/>
    </source>
</evidence>
<organism evidence="5 6">
    <name type="scientific">Aureimonas endophytica</name>
    <dbReference type="NCBI Taxonomy" id="2027858"/>
    <lineage>
        <taxon>Bacteria</taxon>
        <taxon>Pseudomonadati</taxon>
        <taxon>Pseudomonadota</taxon>
        <taxon>Alphaproteobacteria</taxon>
        <taxon>Hyphomicrobiales</taxon>
        <taxon>Aurantimonadaceae</taxon>
        <taxon>Aureimonas</taxon>
    </lineage>
</organism>
<protein>
    <submittedName>
        <fullName evidence="5">Epimerase</fullName>
    </submittedName>
</protein>
<dbReference type="PANTHER" id="PTHR43103">
    <property type="entry name" value="NUCLEOSIDE-DIPHOSPHATE-SUGAR EPIMERASE"/>
    <property type="match status" value="1"/>
</dbReference>
<evidence type="ECO:0000256" key="1">
    <source>
        <dbReference type="ARBA" id="ARBA00007637"/>
    </source>
</evidence>
<comment type="caution">
    <text evidence="5">The sequence shown here is derived from an EMBL/GenBank/DDBJ whole genome shotgun (WGS) entry which is preliminary data.</text>
</comment>
<keyword evidence="6" id="KW-1185">Reference proteome</keyword>
<reference evidence="5" key="1">
    <citation type="journal article" date="2014" name="Int. J. Syst. Evol. Microbiol.">
        <title>Complete genome sequence of Corynebacterium casei LMG S-19264T (=DSM 44701T), isolated from a smear-ripened cheese.</title>
        <authorList>
            <consortium name="US DOE Joint Genome Institute (JGI-PGF)"/>
            <person name="Walter F."/>
            <person name="Albersmeier A."/>
            <person name="Kalinowski J."/>
            <person name="Ruckert C."/>
        </authorList>
    </citation>
    <scope>NUCLEOTIDE SEQUENCE</scope>
    <source>
        <strain evidence="5">CGMCC 1.15367</strain>
    </source>
</reference>
<dbReference type="Pfam" id="PF01370">
    <property type="entry name" value="Epimerase"/>
    <property type="match status" value="1"/>
</dbReference>
<evidence type="ECO:0000256" key="2">
    <source>
        <dbReference type="ARBA" id="ARBA00023002"/>
    </source>
</evidence>
<dbReference type="RefSeq" id="WP_188910271.1">
    <property type="nucleotide sequence ID" value="NZ_BMIQ01000005.1"/>
</dbReference>
<reference evidence="5" key="2">
    <citation type="submission" date="2020-09" db="EMBL/GenBank/DDBJ databases">
        <authorList>
            <person name="Sun Q."/>
            <person name="Zhou Y."/>
        </authorList>
    </citation>
    <scope>NUCLEOTIDE SEQUENCE</scope>
    <source>
        <strain evidence="5">CGMCC 1.15367</strain>
    </source>
</reference>
<feature type="domain" description="NAD-dependent epimerase/dehydratase" evidence="4">
    <location>
        <begin position="4"/>
        <end position="175"/>
    </location>
</feature>
<dbReference type="GO" id="GO:0016491">
    <property type="term" value="F:oxidoreductase activity"/>
    <property type="evidence" value="ECO:0007669"/>
    <property type="project" value="UniProtKB-KW"/>
</dbReference>
<dbReference type="AlphaFoldDB" id="A0A916ZRG5"/>
<proteinExistence type="inferred from homology"/>
<dbReference type="PANTHER" id="PTHR43103:SF5">
    <property type="entry name" value="4-EPIMERASE, PUTATIVE (AFU_ORTHOLOGUE AFUA_7G00360)-RELATED"/>
    <property type="match status" value="1"/>
</dbReference>
<dbReference type="SUPFAM" id="SSF51735">
    <property type="entry name" value="NAD(P)-binding Rossmann-fold domains"/>
    <property type="match status" value="1"/>
</dbReference>
<comment type="similarity">
    <text evidence="1">Belongs to the NAD(P)-dependent epimerase/dehydratase family.</text>
</comment>
<evidence type="ECO:0000313" key="6">
    <source>
        <dbReference type="Proteomes" id="UP000644699"/>
    </source>
</evidence>
<dbReference type="Gene3D" id="3.40.50.720">
    <property type="entry name" value="NAD(P)-binding Rossmann-like Domain"/>
    <property type="match status" value="1"/>
</dbReference>
<accession>A0A916ZRG5</accession>
<sequence length="286" mass="30318">MRLVVTGSSGLLGRHVAGALVAAGHEVLGLDRAPPPPSASWSHAVADIADLGAAAQLMRGAETVVHVAAIPRPVGRAPSEVFSVNVAASYAAVEAALLVGARRFVYASSFSVLGYPFHERPVTPPYLPVDEAHPIGAQDAYALSKWLGEEILDAAHRRTGLEAVSLRMPWIQTPQSFADEVGRRRDTPEAVRDLFAYLDARDAGEAFRLAVERPVAGHLRLFLSAADTYMAEDTAPLLARCLPGVPLKAPIAGSGALIDTGAARAALGFVPRHGWRDYPRDRGESA</sequence>
<keyword evidence="2" id="KW-0560">Oxidoreductase</keyword>
<evidence type="ECO:0000313" key="5">
    <source>
        <dbReference type="EMBL" id="GGE10751.1"/>
    </source>
</evidence>
<name>A0A916ZRG5_9HYPH</name>